<evidence type="ECO:0000259" key="2">
    <source>
        <dbReference type="PROSITE" id="PS51832"/>
    </source>
</evidence>
<dbReference type="RefSeq" id="WP_171655216.1">
    <property type="nucleotide sequence ID" value="NZ_WHOD01000105.1"/>
</dbReference>
<dbReference type="InterPro" id="IPR003607">
    <property type="entry name" value="HD/PDEase_dom"/>
</dbReference>
<dbReference type="InterPro" id="IPR035965">
    <property type="entry name" value="PAS-like_dom_sf"/>
</dbReference>
<dbReference type="SMART" id="SM00471">
    <property type="entry name" value="HDc"/>
    <property type="match status" value="1"/>
</dbReference>
<dbReference type="PANTHER" id="PTHR45228">
    <property type="entry name" value="CYCLIC DI-GMP PHOSPHODIESTERASE TM_0186-RELATED"/>
    <property type="match status" value="1"/>
</dbReference>
<dbReference type="PROSITE" id="PS50112">
    <property type="entry name" value="PAS"/>
    <property type="match status" value="1"/>
</dbReference>
<dbReference type="Pfam" id="PF13426">
    <property type="entry name" value="PAS_9"/>
    <property type="match status" value="1"/>
</dbReference>
<dbReference type="Gene3D" id="1.10.3210.10">
    <property type="entry name" value="Hypothetical protein af1432"/>
    <property type="match status" value="1"/>
</dbReference>
<dbReference type="Pfam" id="PF13487">
    <property type="entry name" value="HD_5"/>
    <property type="match status" value="1"/>
</dbReference>
<evidence type="ECO:0000313" key="4">
    <source>
        <dbReference type="Proteomes" id="UP000641588"/>
    </source>
</evidence>
<dbReference type="Gene3D" id="3.30.450.20">
    <property type="entry name" value="PAS domain"/>
    <property type="match status" value="1"/>
</dbReference>
<evidence type="ECO:0000313" key="3">
    <source>
        <dbReference type="EMBL" id="NOU96979.1"/>
    </source>
</evidence>
<dbReference type="CDD" id="cd00077">
    <property type="entry name" value="HDc"/>
    <property type="match status" value="1"/>
</dbReference>
<feature type="domain" description="HD-GYP" evidence="2">
    <location>
        <begin position="125"/>
        <end position="324"/>
    </location>
</feature>
<organism evidence="3 4">
    <name type="scientific">Paenibacillus foliorum</name>
    <dbReference type="NCBI Taxonomy" id="2654974"/>
    <lineage>
        <taxon>Bacteria</taxon>
        <taxon>Bacillati</taxon>
        <taxon>Bacillota</taxon>
        <taxon>Bacilli</taxon>
        <taxon>Bacillales</taxon>
        <taxon>Paenibacillaceae</taxon>
        <taxon>Paenibacillus</taxon>
    </lineage>
</organism>
<reference evidence="3" key="1">
    <citation type="submission" date="2019-10" db="EMBL/GenBank/DDBJ databases">
        <title>Description of Paenibacillus glebae sp. nov.</title>
        <authorList>
            <person name="Carlier A."/>
            <person name="Qi S."/>
        </authorList>
    </citation>
    <scope>NUCLEOTIDE SEQUENCE</scope>
    <source>
        <strain evidence="3">LMG 31456</strain>
    </source>
</reference>
<dbReference type="SUPFAM" id="SSF109604">
    <property type="entry name" value="HD-domain/PDEase-like"/>
    <property type="match status" value="1"/>
</dbReference>
<dbReference type="AlphaFoldDB" id="A0A972GU89"/>
<protein>
    <submittedName>
        <fullName evidence="3">HD domain-containing protein</fullName>
    </submittedName>
</protein>
<accession>A0A972GU89</accession>
<dbReference type="PANTHER" id="PTHR45228:SF8">
    <property type="entry name" value="TWO-COMPONENT RESPONSE REGULATOR-RELATED"/>
    <property type="match status" value="1"/>
</dbReference>
<dbReference type="InterPro" id="IPR037522">
    <property type="entry name" value="HD_GYP_dom"/>
</dbReference>
<sequence length="324" mass="37161">MEESLKPFLLLSDAVIITDKNHRILDVNKAYEDITGYDREQILGFRAGILKTKLTSKSTYQDMYDALNQQLSWSGIFVNKKKSGELWHSSISITPFLINEDCYYVGVFRELEHLQDGIYIAEGRRSNIQAALLKVLAISCEIRDPAIEEHLTRVQQLTGQLVNAHNERLELGLSQDYVQSIVHASIMHDIGKSGVPEGILYKPGPLTSYERIIIEMHPLIGVDILEKVNAELDDDFFKEEFNIAKNIILSHHEKWDGSGYPHCLKESEIPLEARIVSVVDVYDALTSRRPYKEIWDRQKSLDFIREHRGTFFDPSIIDTFVQIV</sequence>
<proteinExistence type="predicted"/>
<evidence type="ECO:0000259" key="1">
    <source>
        <dbReference type="PROSITE" id="PS50112"/>
    </source>
</evidence>
<gene>
    <name evidence="3" type="ORF">GC093_27690</name>
</gene>
<dbReference type="PROSITE" id="PS51832">
    <property type="entry name" value="HD_GYP"/>
    <property type="match status" value="1"/>
</dbReference>
<dbReference type="CDD" id="cd00130">
    <property type="entry name" value="PAS"/>
    <property type="match status" value="1"/>
</dbReference>
<keyword evidence="4" id="KW-1185">Reference proteome</keyword>
<feature type="domain" description="PAS" evidence="1">
    <location>
        <begin position="1"/>
        <end position="44"/>
    </location>
</feature>
<dbReference type="EMBL" id="WHOD01000105">
    <property type="protein sequence ID" value="NOU96979.1"/>
    <property type="molecule type" value="Genomic_DNA"/>
</dbReference>
<dbReference type="NCBIfam" id="TIGR00229">
    <property type="entry name" value="sensory_box"/>
    <property type="match status" value="1"/>
</dbReference>
<dbReference type="SUPFAM" id="SSF55785">
    <property type="entry name" value="PYP-like sensor domain (PAS domain)"/>
    <property type="match status" value="1"/>
</dbReference>
<dbReference type="InterPro" id="IPR052020">
    <property type="entry name" value="Cyclic_di-GMP/3'3'-cGAMP_PDE"/>
</dbReference>
<dbReference type="Proteomes" id="UP000641588">
    <property type="component" value="Unassembled WGS sequence"/>
</dbReference>
<comment type="caution">
    <text evidence="3">The sequence shown here is derived from an EMBL/GenBank/DDBJ whole genome shotgun (WGS) entry which is preliminary data.</text>
</comment>
<name>A0A972GU89_9BACL</name>
<dbReference type="InterPro" id="IPR000014">
    <property type="entry name" value="PAS"/>
</dbReference>